<comment type="similarity">
    <text evidence="2">Belongs to the CENP-C/MIF2 family.</text>
</comment>
<keyword evidence="11" id="KW-1185">Reference proteome</keyword>
<dbReference type="STRING" id="1789683.A0A1X7R089"/>
<dbReference type="InterPro" id="IPR014710">
    <property type="entry name" value="RmlC-like_jellyroll"/>
</dbReference>
<dbReference type="Pfam" id="PF11699">
    <property type="entry name" value="CENP-C_C"/>
    <property type="match status" value="1"/>
</dbReference>
<feature type="domain" description="Mif2/CENP-C cupin" evidence="8">
    <location>
        <begin position="511"/>
        <end position="596"/>
    </location>
</feature>
<evidence type="ECO:0000313" key="10">
    <source>
        <dbReference type="EMBL" id="SMN18889.1"/>
    </source>
</evidence>
<dbReference type="InterPro" id="IPR028929">
    <property type="entry name" value="Mif2_N"/>
</dbReference>
<dbReference type="InterPro" id="IPR025974">
    <property type="entry name" value="Mif2/CENP-C_cupin"/>
</dbReference>
<proteinExistence type="inferred from homology"/>
<feature type="region of interest" description="Disordered" evidence="7">
    <location>
        <begin position="237"/>
        <end position="270"/>
    </location>
</feature>
<reference evidence="10 11" key="1">
    <citation type="submission" date="2017-04" db="EMBL/GenBank/DDBJ databases">
        <authorList>
            <person name="Afonso C.L."/>
            <person name="Miller P.J."/>
            <person name="Scott M.A."/>
            <person name="Spackman E."/>
            <person name="Goraichik I."/>
            <person name="Dimitrov K.M."/>
            <person name="Suarez D.L."/>
            <person name="Swayne D.E."/>
        </authorList>
    </citation>
    <scope>NUCLEOTIDE SEQUENCE [LARGE SCALE GENOMIC DNA]</scope>
</reference>
<evidence type="ECO:0000256" key="3">
    <source>
        <dbReference type="ARBA" id="ARBA00023125"/>
    </source>
</evidence>
<feature type="compositionally biased region" description="Acidic residues" evidence="7">
    <location>
        <begin position="237"/>
        <end position="246"/>
    </location>
</feature>
<evidence type="ECO:0000256" key="2">
    <source>
        <dbReference type="ARBA" id="ARBA00010291"/>
    </source>
</evidence>
<feature type="domain" description="Mif2 N-terminal" evidence="9">
    <location>
        <begin position="3"/>
        <end position="50"/>
    </location>
</feature>
<dbReference type="FunFam" id="2.60.120.10:FF:000033">
    <property type="entry name" value="Centromere protein C 1"/>
    <property type="match status" value="1"/>
</dbReference>
<feature type="region of interest" description="Disordered" evidence="7">
    <location>
        <begin position="610"/>
        <end position="631"/>
    </location>
</feature>
<feature type="region of interest" description="Disordered" evidence="7">
    <location>
        <begin position="381"/>
        <end position="408"/>
    </location>
</feature>
<name>A0A1X7R089_9SACH</name>
<dbReference type="GO" id="GO:0000776">
    <property type="term" value="C:kinetochore"/>
    <property type="evidence" value="ECO:0007669"/>
    <property type="project" value="InterPro"/>
</dbReference>
<dbReference type="InterPro" id="IPR028386">
    <property type="entry name" value="CENP-C/Mif2/cnp3"/>
</dbReference>
<evidence type="ECO:0000256" key="4">
    <source>
        <dbReference type="ARBA" id="ARBA00023242"/>
    </source>
</evidence>
<protein>
    <recommendedName>
        <fullName evidence="6">CENP-C homolog</fullName>
    </recommendedName>
</protein>
<dbReference type="Gene3D" id="2.60.120.10">
    <property type="entry name" value="Jelly Rolls"/>
    <property type="match status" value="1"/>
</dbReference>
<evidence type="ECO:0000256" key="7">
    <source>
        <dbReference type="SAM" id="MobiDB-lite"/>
    </source>
</evidence>
<dbReference type="PANTHER" id="PTHR16684">
    <property type="entry name" value="CENTROMERE PROTEIN C"/>
    <property type="match status" value="1"/>
</dbReference>
<dbReference type="PANTHER" id="PTHR16684:SF11">
    <property type="entry name" value="CENTROMERE PROTEIN C"/>
    <property type="match status" value="1"/>
</dbReference>
<gene>
    <name evidence="10" type="ORF">KASA_0Q14465G</name>
</gene>
<comment type="function">
    <text evidence="5">Component of the kinetochore, a multiprotein complex that assembles on centromeric DNA and attaches chromosomes to spindle microtubules, mediating chromosome segregation and sister chromatid segregation during meiosis and mitosis. Component of the inner kinetochore constitutive centromere-associated network (CCAN), which serves as a structural platform for outer kinetochore assembly.</text>
</comment>
<evidence type="ECO:0000259" key="9">
    <source>
        <dbReference type="Pfam" id="PF15624"/>
    </source>
</evidence>
<evidence type="ECO:0000256" key="1">
    <source>
        <dbReference type="ARBA" id="ARBA00004123"/>
    </source>
</evidence>
<feature type="compositionally biased region" description="Acidic residues" evidence="7">
    <location>
        <begin position="259"/>
        <end position="270"/>
    </location>
</feature>
<dbReference type="GO" id="GO:0005634">
    <property type="term" value="C:nucleus"/>
    <property type="evidence" value="ECO:0007669"/>
    <property type="project" value="UniProtKB-SubCell"/>
</dbReference>
<accession>A0A1X7R089</accession>
<dbReference type="GO" id="GO:0051315">
    <property type="term" value="P:attachment of mitotic spindle microtubules to kinetochore"/>
    <property type="evidence" value="ECO:0007669"/>
    <property type="project" value="TreeGrafter"/>
</dbReference>
<dbReference type="GO" id="GO:0051382">
    <property type="term" value="P:kinetochore assembly"/>
    <property type="evidence" value="ECO:0007669"/>
    <property type="project" value="InterPro"/>
</dbReference>
<dbReference type="EMBL" id="FXLY01000002">
    <property type="protein sequence ID" value="SMN18889.1"/>
    <property type="molecule type" value="Genomic_DNA"/>
</dbReference>
<dbReference type="GO" id="GO:0051455">
    <property type="term" value="P:spindle attachment to meiosis I kinetochore"/>
    <property type="evidence" value="ECO:0007669"/>
    <property type="project" value="TreeGrafter"/>
</dbReference>
<dbReference type="OrthoDB" id="1939643at2759"/>
<feature type="region of interest" description="Disordered" evidence="7">
    <location>
        <begin position="311"/>
        <end position="343"/>
    </location>
</feature>
<dbReference type="AlphaFoldDB" id="A0A1X7R089"/>
<sequence length="667" mass="75683">MDFMDLGVTSRKTGLRVKNNIAKDEYNMEDVEDFFKEDETSMITVRKTKSRKISLLPRKRTSLVEERTENETSRFSTPHIFSPAISDTRRLSSPSVYIPQDQSQVEQTSNVLKNSFNNRSLISGHQDSPLLEPIHEEEPFDYGQESNFQTNNHQSNIRSFLAPNSSLQQYNTTYDLNSTRRTSLNVRAPPNEFVNPYTESEAPDLVHDADLTIDNTSFNTSENAVLEEELSEYDIENSDSDDDIDYNADFLSSGVSSNEEGEMNEEGDNEESILNDIDSAQIDKTYIPSDEENNDDDDQDIDGVSINHQLPTDFADFSSDEDEEYLPSQRNNTEPAETTSVKRSARIKIPPLEYWRNEKVVYKRRDSKPYLDIEKIITYEPSSSSEDEAEAKARSKRIKKAPQSNNNLTSETLSLTNIIGIPRVENQSRNFRSVNNRIIRGQIKDNSNSSDSKLLDRIQNGEVKDATWIQDGFLEATVNSAIDKQSKEVIAYAPNISQAERTKRTPDDKYTLSVMFDKHKEMFASGILKLPPSGLRDTTESHNAFITFYVIHGIVEVTVGTNKFITPTGCSFQVPSFNSYSFKNRGKEEVQLFFVQVIVPETFNSEHALVNPSSTGDIPDKEEFSMSEDESSKVLNLKDRYISDSQTKIRPSSIQQKLFISSSSSDL</sequence>
<dbReference type="Pfam" id="PF15624">
    <property type="entry name" value="Mif2_N"/>
    <property type="match status" value="1"/>
</dbReference>
<keyword evidence="4" id="KW-0539">Nucleus</keyword>
<dbReference type="CDD" id="cd06993">
    <property type="entry name" value="cupin_CENP-C_C"/>
    <property type="match status" value="1"/>
</dbReference>
<comment type="subcellular location">
    <subcellularLocation>
        <location evidence="1">Nucleus</location>
    </subcellularLocation>
</comment>
<evidence type="ECO:0000256" key="6">
    <source>
        <dbReference type="ARBA" id="ARBA00075033"/>
    </source>
</evidence>
<dbReference type="GO" id="GO:0019237">
    <property type="term" value="F:centromeric DNA binding"/>
    <property type="evidence" value="ECO:0007669"/>
    <property type="project" value="InterPro"/>
</dbReference>
<dbReference type="Proteomes" id="UP000196158">
    <property type="component" value="Unassembled WGS sequence"/>
</dbReference>
<dbReference type="InterPro" id="IPR011051">
    <property type="entry name" value="RmlC_Cupin_sf"/>
</dbReference>
<feature type="compositionally biased region" description="Basic and acidic residues" evidence="7">
    <location>
        <begin position="618"/>
        <end position="631"/>
    </location>
</feature>
<evidence type="ECO:0000256" key="5">
    <source>
        <dbReference type="ARBA" id="ARBA00057947"/>
    </source>
</evidence>
<keyword evidence="3" id="KW-0238">DNA-binding</keyword>
<dbReference type="SUPFAM" id="SSF51182">
    <property type="entry name" value="RmlC-like cupins"/>
    <property type="match status" value="1"/>
</dbReference>
<evidence type="ECO:0000259" key="8">
    <source>
        <dbReference type="Pfam" id="PF11699"/>
    </source>
</evidence>
<evidence type="ECO:0000313" key="11">
    <source>
        <dbReference type="Proteomes" id="UP000196158"/>
    </source>
</evidence>
<feature type="compositionally biased region" description="Polar residues" evidence="7">
    <location>
        <begin position="328"/>
        <end position="342"/>
    </location>
</feature>
<organism evidence="10 11">
    <name type="scientific">Maudiozyma saulgeensis</name>
    <dbReference type="NCBI Taxonomy" id="1789683"/>
    <lineage>
        <taxon>Eukaryota</taxon>
        <taxon>Fungi</taxon>
        <taxon>Dikarya</taxon>
        <taxon>Ascomycota</taxon>
        <taxon>Saccharomycotina</taxon>
        <taxon>Saccharomycetes</taxon>
        <taxon>Saccharomycetales</taxon>
        <taxon>Saccharomycetaceae</taxon>
        <taxon>Maudiozyma</taxon>
    </lineage>
</organism>